<keyword evidence="2" id="KW-1185">Reference proteome</keyword>
<evidence type="ECO:0000313" key="2">
    <source>
        <dbReference type="Proteomes" id="UP001419268"/>
    </source>
</evidence>
<organism evidence="1 2">
    <name type="scientific">Stephania cephalantha</name>
    <dbReference type="NCBI Taxonomy" id="152367"/>
    <lineage>
        <taxon>Eukaryota</taxon>
        <taxon>Viridiplantae</taxon>
        <taxon>Streptophyta</taxon>
        <taxon>Embryophyta</taxon>
        <taxon>Tracheophyta</taxon>
        <taxon>Spermatophyta</taxon>
        <taxon>Magnoliopsida</taxon>
        <taxon>Ranunculales</taxon>
        <taxon>Menispermaceae</taxon>
        <taxon>Menispermoideae</taxon>
        <taxon>Cissampelideae</taxon>
        <taxon>Stephania</taxon>
    </lineage>
</organism>
<gene>
    <name evidence="1" type="ORF">Scep_012219</name>
</gene>
<dbReference type="AlphaFoldDB" id="A0AAP0JG63"/>
<evidence type="ECO:0000313" key="1">
    <source>
        <dbReference type="EMBL" id="KAK9132691.1"/>
    </source>
</evidence>
<proteinExistence type="predicted"/>
<comment type="caution">
    <text evidence="1">The sequence shown here is derived from an EMBL/GenBank/DDBJ whole genome shotgun (WGS) entry which is preliminary data.</text>
</comment>
<protein>
    <submittedName>
        <fullName evidence="1">Uncharacterized protein</fullName>
    </submittedName>
</protein>
<reference evidence="1 2" key="1">
    <citation type="submission" date="2024-01" db="EMBL/GenBank/DDBJ databases">
        <title>Genome assemblies of Stephania.</title>
        <authorList>
            <person name="Yang L."/>
        </authorList>
    </citation>
    <scope>NUCLEOTIDE SEQUENCE [LARGE SCALE GENOMIC DNA]</scope>
    <source>
        <strain evidence="1">JXDWG</strain>
        <tissue evidence="1">Leaf</tissue>
    </source>
</reference>
<dbReference type="Proteomes" id="UP001419268">
    <property type="component" value="Unassembled WGS sequence"/>
</dbReference>
<sequence length="148" mass="16148">MCRICGRTGHVTTICYYQSDYAYMGSTPQHGQHSSQISPPSQYRPPAVLVNAPNAFFPSPGSHCALPESLTDQSWYAGSGASSHVTNDPNQLFNLSFYLGDSLGGESEPREHISTILRSATEQEQGVDTWRSTMGISERPSSITFKAD</sequence>
<dbReference type="EMBL" id="JBBNAG010000005">
    <property type="protein sequence ID" value="KAK9132691.1"/>
    <property type="molecule type" value="Genomic_DNA"/>
</dbReference>
<name>A0AAP0JG63_9MAGN</name>
<accession>A0AAP0JG63</accession>